<proteinExistence type="predicted"/>
<gene>
    <name evidence="1" type="ORF">M419DRAFT_118631</name>
</gene>
<evidence type="ECO:0000313" key="1">
    <source>
        <dbReference type="EMBL" id="ETS02300.1"/>
    </source>
</evidence>
<name>A0A024SAC1_HYPJR</name>
<evidence type="ECO:0000313" key="2">
    <source>
        <dbReference type="Proteomes" id="UP000024376"/>
    </source>
</evidence>
<dbReference type="KEGG" id="trr:M419DRAFT_118631"/>
<dbReference type="AlphaFoldDB" id="A0A024SAC1"/>
<dbReference type="HOGENOM" id="CLU_3108127_0_0_1"/>
<sequence>MERRTCTPIQVCLKTPAFTAIFAKNPSQAHSRSKWNSKRLDFKATIESEPE</sequence>
<dbReference type="EMBL" id="KI911145">
    <property type="protein sequence ID" value="ETS02300.1"/>
    <property type="molecule type" value="Genomic_DNA"/>
</dbReference>
<dbReference type="Proteomes" id="UP000024376">
    <property type="component" value="Unassembled WGS sequence"/>
</dbReference>
<accession>A0A024SAC1</accession>
<organism evidence="1 2">
    <name type="scientific">Hypocrea jecorina (strain ATCC 56765 / BCRC 32924 / NRRL 11460 / Rut C-30)</name>
    <name type="common">Trichoderma reesei</name>
    <dbReference type="NCBI Taxonomy" id="1344414"/>
    <lineage>
        <taxon>Eukaryota</taxon>
        <taxon>Fungi</taxon>
        <taxon>Dikarya</taxon>
        <taxon>Ascomycota</taxon>
        <taxon>Pezizomycotina</taxon>
        <taxon>Sordariomycetes</taxon>
        <taxon>Hypocreomycetidae</taxon>
        <taxon>Hypocreales</taxon>
        <taxon>Hypocreaceae</taxon>
        <taxon>Trichoderma</taxon>
    </lineage>
</organism>
<reference evidence="2" key="1">
    <citation type="journal article" date="2013" name="Ind. Biotechnol.">
        <title>Comparative genomics analysis of Trichoderma reesei strains.</title>
        <authorList>
            <person name="Koike H."/>
            <person name="Aerts A."/>
            <person name="LaButti K."/>
            <person name="Grigoriev I.V."/>
            <person name="Baker S.E."/>
        </authorList>
    </citation>
    <scope>NUCLEOTIDE SEQUENCE [LARGE SCALE GENOMIC DNA]</scope>
    <source>
        <strain evidence="2">ATCC 56765 / BCRC 32924 / NRRL 11460 / Rut C-30</strain>
    </source>
</reference>
<protein>
    <submittedName>
        <fullName evidence="1">Uncharacterized protein</fullName>
    </submittedName>
</protein>